<evidence type="ECO:0000313" key="3">
    <source>
        <dbReference type="Proteomes" id="UP000324222"/>
    </source>
</evidence>
<dbReference type="EMBL" id="VSRR010001564">
    <property type="protein sequence ID" value="MPC26171.1"/>
    <property type="molecule type" value="Genomic_DNA"/>
</dbReference>
<dbReference type="AlphaFoldDB" id="A0A5B7DWV9"/>
<accession>A0A5B7DWV9</accession>
<organism evidence="2 3">
    <name type="scientific">Portunus trituberculatus</name>
    <name type="common">Swimming crab</name>
    <name type="synonym">Neptunus trituberculatus</name>
    <dbReference type="NCBI Taxonomy" id="210409"/>
    <lineage>
        <taxon>Eukaryota</taxon>
        <taxon>Metazoa</taxon>
        <taxon>Ecdysozoa</taxon>
        <taxon>Arthropoda</taxon>
        <taxon>Crustacea</taxon>
        <taxon>Multicrustacea</taxon>
        <taxon>Malacostraca</taxon>
        <taxon>Eumalacostraca</taxon>
        <taxon>Eucarida</taxon>
        <taxon>Decapoda</taxon>
        <taxon>Pleocyemata</taxon>
        <taxon>Brachyura</taxon>
        <taxon>Eubrachyura</taxon>
        <taxon>Portunoidea</taxon>
        <taxon>Portunidae</taxon>
        <taxon>Portuninae</taxon>
        <taxon>Portunus</taxon>
    </lineage>
</organism>
<gene>
    <name evidence="2" type="ORF">E2C01_019304</name>
</gene>
<reference evidence="2 3" key="1">
    <citation type="submission" date="2019-05" db="EMBL/GenBank/DDBJ databases">
        <title>Another draft genome of Portunus trituberculatus and its Hox gene families provides insights of decapod evolution.</title>
        <authorList>
            <person name="Jeong J.-H."/>
            <person name="Song I."/>
            <person name="Kim S."/>
            <person name="Choi T."/>
            <person name="Kim D."/>
            <person name="Ryu S."/>
            <person name="Kim W."/>
        </authorList>
    </citation>
    <scope>NUCLEOTIDE SEQUENCE [LARGE SCALE GENOMIC DNA]</scope>
    <source>
        <tissue evidence="2">Muscle</tissue>
    </source>
</reference>
<sequence>MTSAVQSVLPEVAAGETKGDREVRRLTDEEVVLCLFRLTLSPTNTFSKAVTKTLNMFASAAATKWERGDITANFVTGAKAKQAAASPLSPGHEARTTKPNPTLGISYFEAQLSEGWRVSRPV</sequence>
<evidence type="ECO:0000256" key="1">
    <source>
        <dbReference type="SAM" id="MobiDB-lite"/>
    </source>
</evidence>
<protein>
    <submittedName>
        <fullName evidence="2">Uncharacterized protein</fullName>
    </submittedName>
</protein>
<dbReference type="Proteomes" id="UP000324222">
    <property type="component" value="Unassembled WGS sequence"/>
</dbReference>
<name>A0A5B7DWV9_PORTR</name>
<keyword evidence="3" id="KW-1185">Reference proteome</keyword>
<evidence type="ECO:0000313" key="2">
    <source>
        <dbReference type="EMBL" id="MPC26171.1"/>
    </source>
</evidence>
<feature type="region of interest" description="Disordered" evidence="1">
    <location>
        <begin position="83"/>
        <end position="102"/>
    </location>
</feature>
<proteinExistence type="predicted"/>
<comment type="caution">
    <text evidence="2">The sequence shown here is derived from an EMBL/GenBank/DDBJ whole genome shotgun (WGS) entry which is preliminary data.</text>
</comment>